<feature type="region of interest" description="Disordered" evidence="1">
    <location>
        <begin position="40"/>
        <end position="70"/>
    </location>
</feature>
<dbReference type="AlphaFoldDB" id="A0AAV7PAK4"/>
<dbReference type="EMBL" id="JANPWB010000011">
    <property type="protein sequence ID" value="KAJ1125236.1"/>
    <property type="molecule type" value="Genomic_DNA"/>
</dbReference>
<evidence type="ECO:0000256" key="1">
    <source>
        <dbReference type="SAM" id="MobiDB-lite"/>
    </source>
</evidence>
<dbReference type="Proteomes" id="UP001066276">
    <property type="component" value="Chromosome 7"/>
</dbReference>
<protein>
    <submittedName>
        <fullName evidence="2">Uncharacterized protein</fullName>
    </submittedName>
</protein>
<comment type="caution">
    <text evidence="2">The sequence shown here is derived from an EMBL/GenBank/DDBJ whole genome shotgun (WGS) entry which is preliminary data.</text>
</comment>
<gene>
    <name evidence="2" type="ORF">NDU88_003670</name>
</gene>
<feature type="compositionally biased region" description="Gly residues" evidence="1">
    <location>
        <begin position="48"/>
        <end position="58"/>
    </location>
</feature>
<keyword evidence="3" id="KW-1185">Reference proteome</keyword>
<sequence>MVAGGVLVGEAAPLQAPRARPHLSDKVPAFASSVGICQRTPGAPTGLPAGGWRSGGSKGPPRLSGSPRCRRRQVVRGVGITRLCPTDRPSPPVASRELRVHRLVPAGSLGADQGRNGGRRGQSRVKESILPSPRPHHLIDIAAAQSTLSRRPSYFVARQRPRQPILLKH</sequence>
<feature type="region of interest" description="Disordered" evidence="1">
    <location>
        <begin position="107"/>
        <end position="127"/>
    </location>
</feature>
<proteinExistence type="predicted"/>
<evidence type="ECO:0000313" key="3">
    <source>
        <dbReference type="Proteomes" id="UP001066276"/>
    </source>
</evidence>
<reference evidence="2" key="1">
    <citation type="journal article" date="2022" name="bioRxiv">
        <title>Sequencing and chromosome-scale assembly of the giantPleurodeles waltlgenome.</title>
        <authorList>
            <person name="Brown T."/>
            <person name="Elewa A."/>
            <person name="Iarovenko S."/>
            <person name="Subramanian E."/>
            <person name="Araus A.J."/>
            <person name="Petzold A."/>
            <person name="Susuki M."/>
            <person name="Suzuki K.-i.T."/>
            <person name="Hayashi T."/>
            <person name="Toyoda A."/>
            <person name="Oliveira C."/>
            <person name="Osipova E."/>
            <person name="Leigh N.D."/>
            <person name="Simon A."/>
            <person name="Yun M.H."/>
        </authorList>
    </citation>
    <scope>NUCLEOTIDE SEQUENCE</scope>
    <source>
        <strain evidence="2">20211129_DDA</strain>
        <tissue evidence="2">Liver</tissue>
    </source>
</reference>
<organism evidence="2 3">
    <name type="scientific">Pleurodeles waltl</name>
    <name type="common">Iberian ribbed newt</name>
    <dbReference type="NCBI Taxonomy" id="8319"/>
    <lineage>
        <taxon>Eukaryota</taxon>
        <taxon>Metazoa</taxon>
        <taxon>Chordata</taxon>
        <taxon>Craniata</taxon>
        <taxon>Vertebrata</taxon>
        <taxon>Euteleostomi</taxon>
        <taxon>Amphibia</taxon>
        <taxon>Batrachia</taxon>
        <taxon>Caudata</taxon>
        <taxon>Salamandroidea</taxon>
        <taxon>Salamandridae</taxon>
        <taxon>Pleurodelinae</taxon>
        <taxon>Pleurodeles</taxon>
    </lineage>
</organism>
<evidence type="ECO:0000313" key="2">
    <source>
        <dbReference type="EMBL" id="KAJ1125236.1"/>
    </source>
</evidence>
<accession>A0AAV7PAK4</accession>
<name>A0AAV7PAK4_PLEWA</name>